<dbReference type="Proteomes" id="UP000004358">
    <property type="component" value="Unassembled WGS sequence"/>
</dbReference>
<keyword evidence="1" id="KW-1133">Transmembrane helix</keyword>
<gene>
    <name evidence="2" type="ORF">DSM3645_17210</name>
</gene>
<dbReference type="STRING" id="314230.DSM3645_17210"/>
<dbReference type="HOGENOM" id="CLU_3150041_0_0_0"/>
<sequence>MREYLLTSFKNVEQFVGRMDSSDWTYVFIFVVIFGVICMRGVGNRTNA</sequence>
<organism evidence="2 3">
    <name type="scientific">Blastopirellula marina DSM 3645</name>
    <dbReference type="NCBI Taxonomy" id="314230"/>
    <lineage>
        <taxon>Bacteria</taxon>
        <taxon>Pseudomonadati</taxon>
        <taxon>Planctomycetota</taxon>
        <taxon>Planctomycetia</taxon>
        <taxon>Pirellulales</taxon>
        <taxon>Pirellulaceae</taxon>
        <taxon>Blastopirellula</taxon>
    </lineage>
</organism>
<keyword evidence="1" id="KW-0472">Membrane</keyword>
<evidence type="ECO:0000313" key="3">
    <source>
        <dbReference type="Proteomes" id="UP000004358"/>
    </source>
</evidence>
<dbReference type="AlphaFoldDB" id="A3ZNL7"/>
<evidence type="ECO:0000256" key="1">
    <source>
        <dbReference type="SAM" id="Phobius"/>
    </source>
</evidence>
<proteinExistence type="predicted"/>
<evidence type="ECO:0000313" key="2">
    <source>
        <dbReference type="EMBL" id="EAQ81912.1"/>
    </source>
</evidence>
<accession>A3ZNL7</accession>
<reference evidence="2 3" key="1">
    <citation type="submission" date="2006-02" db="EMBL/GenBank/DDBJ databases">
        <authorList>
            <person name="Amann R."/>
            <person name="Ferriera S."/>
            <person name="Johnson J."/>
            <person name="Kravitz S."/>
            <person name="Halpern A."/>
            <person name="Remington K."/>
            <person name="Beeson K."/>
            <person name="Tran B."/>
            <person name="Rogers Y.-H."/>
            <person name="Friedman R."/>
            <person name="Venter J.C."/>
        </authorList>
    </citation>
    <scope>NUCLEOTIDE SEQUENCE [LARGE SCALE GENOMIC DNA]</scope>
    <source>
        <strain evidence="2 3">DSM 3645</strain>
    </source>
</reference>
<name>A3ZNL7_9BACT</name>
<feature type="transmembrane region" description="Helical" evidence="1">
    <location>
        <begin position="24"/>
        <end position="43"/>
    </location>
</feature>
<protein>
    <submittedName>
        <fullName evidence="2">Uncharacterized protein</fullName>
    </submittedName>
</protein>
<dbReference type="EMBL" id="AANZ01000003">
    <property type="protein sequence ID" value="EAQ81912.1"/>
    <property type="molecule type" value="Genomic_DNA"/>
</dbReference>
<comment type="caution">
    <text evidence="2">The sequence shown here is derived from an EMBL/GenBank/DDBJ whole genome shotgun (WGS) entry which is preliminary data.</text>
</comment>
<keyword evidence="1" id="KW-0812">Transmembrane</keyword>